<dbReference type="PROSITE" id="PS51462">
    <property type="entry name" value="NUDIX"/>
    <property type="match status" value="1"/>
</dbReference>
<protein>
    <recommendedName>
        <fullName evidence="4">ADP-ribose pyrophosphatase</fullName>
        <ecNumber evidence="3">3.6.1.13</ecNumber>
    </recommendedName>
    <alternativeName>
        <fullName evidence="9">ADP-ribose diphosphatase</fullName>
    </alternativeName>
    <alternativeName>
        <fullName evidence="11">ADP-ribose phosphohydrolase</fullName>
    </alternativeName>
    <alternativeName>
        <fullName evidence="10">Adenosine diphosphoribose pyrophosphatase</fullName>
    </alternativeName>
</protein>
<comment type="similarity">
    <text evidence="2">Belongs to the Nudix hydrolase family. NudF subfamily.</text>
</comment>
<comment type="caution">
    <text evidence="15">The sequence shown here is derived from an EMBL/GenBank/DDBJ whole genome shotgun (WGS) entry which is preliminary data.</text>
</comment>
<dbReference type="SUPFAM" id="SSF55811">
    <property type="entry name" value="Nudix"/>
    <property type="match status" value="1"/>
</dbReference>
<evidence type="ECO:0000256" key="1">
    <source>
        <dbReference type="ARBA" id="ARBA00001946"/>
    </source>
</evidence>
<evidence type="ECO:0000256" key="9">
    <source>
        <dbReference type="ARBA" id="ARBA00030162"/>
    </source>
</evidence>
<dbReference type="Pfam" id="PF00293">
    <property type="entry name" value="NUDIX"/>
    <property type="match status" value="1"/>
</dbReference>
<dbReference type="Gene3D" id="3.90.79.10">
    <property type="entry name" value="Nucleoside Triphosphate Pyrophosphohydrolase"/>
    <property type="match status" value="1"/>
</dbReference>
<dbReference type="STRING" id="702114.A1355_23470"/>
<dbReference type="GO" id="GO:0006753">
    <property type="term" value="P:nucleoside phosphate metabolic process"/>
    <property type="evidence" value="ECO:0007669"/>
    <property type="project" value="TreeGrafter"/>
</dbReference>
<feature type="binding site" evidence="13">
    <location>
        <position position="86"/>
    </location>
    <ligand>
        <name>Mg(2+)</name>
        <dbReference type="ChEBI" id="CHEBI:18420"/>
        <label>1</label>
    </ligand>
</feature>
<dbReference type="GO" id="GO:0019144">
    <property type="term" value="F:ADP-sugar diphosphatase activity"/>
    <property type="evidence" value="ECO:0007669"/>
    <property type="project" value="TreeGrafter"/>
</dbReference>
<evidence type="ECO:0000256" key="6">
    <source>
        <dbReference type="ARBA" id="ARBA00022801"/>
    </source>
</evidence>
<dbReference type="GO" id="GO:0046872">
    <property type="term" value="F:metal ion binding"/>
    <property type="evidence" value="ECO:0007669"/>
    <property type="project" value="UniProtKB-KW"/>
</dbReference>
<comment type="cofactor">
    <cofactor evidence="1 13">
        <name>Mg(2+)</name>
        <dbReference type="ChEBI" id="CHEBI:18420"/>
    </cofactor>
</comment>
<comment type="function">
    <text evidence="8">Acts on ADP-mannose and ADP-glucose as well as ADP-ribose. Prevents glycogen biosynthesis. The reaction catalyzed by this enzyme is a limiting step of the gluconeogenic process.</text>
</comment>
<dbReference type="PANTHER" id="PTHR11839">
    <property type="entry name" value="UDP/ADP-SUGAR PYROPHOSPHATASE"/>
    <property type="match status" value="1"/>
</dbReference>
<evidence type="ECO:0000256" key="13">
    <source>
        <dbReference type="PIRSR" id="PIRSR604385-2"/>
    </source>
</evidence>
<dbReference type="PROSITE" id="PS00893">
    <property type="entry name" value="NUDIX_BOX"/>
    <property type="match status" value="1"/>
</dbReference>
<dbReference type="CDD" id="cd24155">
    <property type="entry name" value="NUDIX_ADPRase"/>
    <property type="match status" value="1"/>
</dbReference>
<keyword evidence="5 13" id="KW-0479">Metal-binding</keyword>
<evidence type="ECO:0000256" key="7">
    <source>
        <dbReference type="ARBA" id="ARBA00022842"/>
    </source>
</evidence>
<evidence type="ECO:0000313" key="16">
    <source>
        <dbReference type="Proteomes" id="UP000077628"/>
    </source>
</evidence>
<evidence type="ECO:0000313" key="15">
    <source>
        <dbReference type="EMBL" id="OAI21241.1"/>
    </source>
</evidence>
<dbReference type="EC" id="3.6.1.13" evidence="3"/>
<evidence type="ECO:0000256" key="3">
    <source>
        <dbReference type="ARBA" id="ARBA00012453"/>
    </source>
</evidence>
<feature type="binding site" evidence="13">
    <location>
        <position position="102"/>
    </location>
    <ligand>
        <name>Mg(2+)</name>
        <dbReference type="ChEBI" id="CHEBI:18420"/>
        <label>1</label>
    </ligand>
</feature>
<proteinExistence type="inferred from homology"/>
<dbReference type="RefSeq" id="WP_064027052.1">
    <property type="nucleotide sequence ID" value="NZ_LUUK01000105.1"/>
</dbReference>
<gene>
    <name evidence="15" type="primary">nudF</name>
    <name evidence="15" type="ORF">A1355_23470</name>
</gene>
<dbReference type="GO" id="GO:0019693">
    <property type="term" value="P:ribose phosphate metabolic process"/>
    <property type="evidence" value="ECO:0007669"/>
    <property type="project" value="TreeGrafter"/>
</dbReference>
<evidence type="ECO:0000256" key="5">
    <source>
        <dbReference type="ARBA" id="ARBA00022723"/>
    </source>
</evidence>
<feature type="domain" description="Nudix hydrolase" evidence="14">
    <location>
        <begin position="45"/>
        <end position="183"/>
    </location>
</feature>
<dbReference type="InterPro" id="IPR020084">
    <property type="entry name" value="NUDIX_hydrolase_CS"/>
</dbReference>
<sequence length="211" mass="24172">MSKHQFEVLDVKTVYEGFFRLEQYHVRHTLYRGGWSRPLQRELFRRGNCVAVLLYDPDRDEVVLIEQFRVGAILRPNHAWQIEIVAGAIEDGETAEDVAYREALEEAGCEILDLIEVKRFYTTPGGSSELITLFCGRVDSRGIGGVHGLDHEDEDIRVFAVKTEQAFDMLEDGSIESGIPILALQWLYMHRDRLRARWAASPAEREQPEPA</sequence>
<evidence type="ECO:0000256" key="4">
    <source>
        <dbReference type="ARBA" id="ARBA00013297"/>
    </source>
</evidence>
<name>A0A177NTI4_9GAMM</name>
<evidence type="ECO:0000259" key="14">
    <source>
        <dbReference type="PROSITE" id="PS51462"/>
    </source>
</evidence>
<dbReference type="AlphaFoldDB" id="A0A177NTI4"/>
<dbReference type="InterPro" id="IPR015797">
    <property type="entry name" value="NUDIX_hydrolase-like_dom_sf"/>
</dbReference>
<dbReference type="NCBIfam" id="TIGR00052">
    <property type="entry name" value="nudix-type nucleoside diphosphatase, YffH/AdpP family"/>
    <property type="match status" value="1"/>
</dbReference>
<organism evidence="15 16">
    <name type="scientific">Methylomonas koyamae</name>
    <dbReference type="NCBI Taxonomy" id="702114"/>
    <lineage>
        <taxon>Bacteria</taxon>
        <taxon>Pseudomonadati</taxon>
        <taxon>Pseudomonadota</taxon>
        <taxon>Gammaproteobacteria</taxon>
        <taxon>Methylococcales</taxon>
        <taxon>Methylococcaceae</taxon>
        <taxon>Methylomonas</taxon>
    </lineage>
</organism>
<dbReference type="GO" id="GO:0047631">
    <property type="term" value="F:ADP-ribose diphosphatase activity"/>
    <property type="evidence" value="ECO:0007669"/>
    <property type="project" value="UniProtKB-EC"/>
</dbReference>
<evidence type="ECO:0000256" key="10">
    <source>
        <dbReference type="ARBA" id="ARBA00030308"/>
    </source>
</evidence>
<comment type="catalytic activity">
    <reaction evidence="12">
        <text>ADP-D-ribose + H2O = D-ribose 5-phosphate + AMP + 2 H(+)</text>
        <dbReference type="Rhea" id="RHEA:10412"/>
        <dbReference type="ChEBI" id="CHEBI:15377"/>
        <dbReference type="ChEBI" id="CHEBI:15378"/>
        <dbReference type="ChEBI" id="CHEBI:57967"/>
        <dbReference type="ChEBI" id="CHEBI:78346"/>
        <dbReference type="ChEBI" id="CHEBI:456215"/>
        <dbReference type="EC" id="3.6.1.13"/>
    </reaction>
</comment>
<dbReference type="PANTHER" id="PTHR11839:SF5">
    <property type="entry name" value="ADP-RIBOSE PYROPHOSPHATASE"/>
    <property type="match status" value="1"/>
</dbReference>
<dbReference type="GO" id="GO:0005829">
    <property type="term" value="C:cytosol"/>
    <property type="evidence" value="ECO:0007669"/>
    <property type="project" value="TreeGrafter"/>
</dbReference>
<keyword evidence="7 13" id="KW-0460">Magnesium</keyword>
<dbReference type="InterPro" id="IPR004385">
    <property type="entry name" value="NDP_pyrophosphatase"/>
</dbReference>
<accession>A0A177NTI4</accession>
<evidence type="ECO:0000256" key="12">
    <source>
        <dbReference type="ARBA" id="ARBA00049546"/>
    </source>
</evidence>
<dbReference type="OrthoDB" id="5292471at2"/>
<evidence type="ECO:0000256" key="8">
    <source>
        <dbReference type="ARBA" id="ARBA00025164"/>
    </source>
</evidence>
<dbReference type="EMBL" id="LUUK01000105">
    <property type="protein sequence ID" value="OAI21241.1"/>
    <property type="molecule type" value="Genomic_DNA"/>
</dbReference>
<feature type="binding site" evidence="13">
    <location>
        <position position="154"/>
    </location>
    <ligand>
        <name>Mg(2+)</name>
        <dbReference type="ChEBI" id="CHEBI:18420"/>
        <label>1</label>
    </ligand>
</feature>
<dbReference type="InterPro" id="IPR000086">
    <property type="entry name" value="NUDIX_hydrolase_dom"/>
</dbReference>
<evidence type="ECO:0000256" key="2">
    <source>
        <dbReference type="ARBA" id="ARBA00007482"/>
    </source>
</evidence>
<reference evidence="16" key="1">
    <citation type="submission" date="2016-03" db="EMBL/GenBank/DDBJ databases">
        <authorList>
            <person name="Heylen K."/>
            <person name="De Vos P."/>
            <person name="Vekeman B."/>
        </authorList>
    </citation>
    <scope>NUCLEOTIDE SEQUENCE [LARGE SCALE GENOMIC DNA]</scope>
    <source>
        <strain evidence="16">R-45383</strain>
    </source>
</reference>
<keyword evidence="16" id="KW-1185">Reference proteome</keyword>
<dbReference type="Proteomes" id="UP000077628">
    <property type="component" value="Unassembled WGS sequence"/>
</dbReference>
<keyword evidence="6" id="KW-0378">Hydrolase</keyword>
<feature type="binding site" evidence="13">
    <location>
        <position position="106"/>
    </location>
    <ligand>
        <name>Mg(2+)</name>
        <dbReference type="ChEBI" id="CHEBI:18420"/>
        <label>1</label>
    </ligand>
</feature>
<evidence type="ECO:0000256" key="11">
    <source>
        <dbReference type="ARBA" id="ARBA00033056"/>
    </source>
</evidence>